<keyword evidence="3" id="KW-0687">Ribonucleoprotein</keyword>
<gene>
    <name evidence="5" type="ORF">CspeluHIS016_0109020</name>
</gene>
<dbReference type="PANTHER" id="PTHR14503">
    <property type="entry name" value="MITOCHONDRIAL RIBOSOMAL PROTEIN 34 FAMILY MEMBER"/>
    <property type="match status" value="1"/>
</dbReference>
<dbReference type="GO" id="GO:0003735">
    <property type="term" value="F:structural constituent of ribosome"/>
    <property type="evidence" value="ECO:0007669"/>
    <property type="project" value="InterPro"/>
</dbReference>
<dbReference type="HAMAP" id="MF_00391">
    <property type="entry name" value="Ribosomal_bL34"/>
    <property type="match status" value="1"/>
</dbReference>
<dbReference type="EMBL" id="BTCM01000001">
    <property type="protein sequence ID" value="GMK54316.1"/>
    <property type="molecule type" value="Genomic_DNA"/>
</dbReference>
<evidence type="ECO:0000256" key="3">
    <source>
        <dbReference type="ARBA" id="ARBA00023274"/>
    </source>
</evidence>
<evidence type="ECO:0000313" key="6">
    <source>
        <dbReference type="Proteomes" id="UP001222932"/>
    </source>
</evidence>
<dbReference type="GO" id="GO:0006412">
    <property type="term" value="P:translation"/>
    <property type="evidence" value="ECO:0007669"/>
    <property type="project" value="InterPro"/>
</dbReference>
<evidence type="ECO:0000256" key="4">
    <source>
        <dbReference type="ARBA" id="ARBA00035274"/>
    </source>
</evidence>
<evidence type="ECO:0000313" key="5">
    <source>
        <dbReference type="EMBL" id="GMK54316.1"/>
    </source>
</evidence>
<proteinExistence type="inferred from homology"/>
<reference evidence="5" key="1">
    <citation type="journal article" date="2023" name="BMC Genomics">
        <title>Chromosome-level genome assemblies of Cutaneotrichosporon spp. (Trichosporonales, Basidiomycota) reveal imbalanced evolution between nucleotide sequences and chromosome synteny.</title>
        <authorList>
            <person name="Kobayashi Y."/>
            <person name="Kayamori A."/>
            <person name="Aoki K."/>
            <person name="Shiwa Y."/>
            <person name="Matsutani M."/>
            <person name="Fujita N."/>
            <person name="Sugita T."/>
            <person name="Iwasaki W."/>
            <person name="Tanaka N."/>
            <person name="Takashima M."/>
        </authorList>
    </citation>
    <scope>NUCLEOTIDE SEQUENCE</scope>
    <source>
        <strain evidence="5">HIS016</strain>
    </source>
</reference>
<dbReference type="AlphaFoldDB" id="A0AAD3TPU8"/>
<comment type="similarity">
    <text evidence="1">Belongs to the bacterial ribosomal protein bL34 family.</text>
</comment>
<organism evidence="5 6">
    <name type="scientific">Cutaneotrichosporon spelunceum</name>
    <dbReference type="NCBI Taxonomy" id="1672016"/>
    <lineage>
        <taxon>Eukaryota</taxon>
        <taxon>Fungi</taxon>
        <taxon>Dikarya</taxon>
        <taxon>Basidiomycota</taxon>
        <taxon>Agaricomycotina</taxon>
        <taxon>Tremellomycetes</taxon>
        <taxon>Trichosporonales</taxon>
        <taxon>Trichosporonaceae</taxon>
        <taxon>Cutaneotrichosporon</taxon>
    </lineage>
</organism>
<dbReference type="Pfam" id="PF00468">
    <property type="entry name" value="Ribosomal_L34"/>
    <property type="match status" value="1"/>
</dbReference>
<reference evidence="5" key="2">
    <citation type="submission" date="2023-06" db="EMBL/GenBank/DDBJ databases">
        <authorList>
            <person name="Kobayashi Y."/>
            <person name="Kayamori A."/>
            <person name="Aoki K."/>
            <person name="Shiwa Y."/>
            <person name="Fujita N."/>
            <person name="Sugita T."/>
            <person name="Iwasaki W."/>
            <person name="Tanaka N."/>
            <person name="Takashima M."/>
        </authorList>
    </citation>
    <scope>NUCLEOTIDE SEQUENCE</scope>
    <source>
        <strain evidence="5">HIS016</strain>
    </source>
</reference>
<accession>A0AAD3TPU8</accession>
<protein>
    <recommendedName>
        <fullName evidence="4">Large ribosomal subunit protein bL34m</fullName>
    </recommendedName>
</protein>
<dbReference type="GO" id="GO:0005762">
    <property type="term" value="C:mitochondrial large ribosomal subunit"/>
    <property type="evidence" value="ECO:0007669"/>
    <property type="project" value="TreeGrafter"/>
</dbReference>
<dbReference type="NCBIfam" id="TIGR01030">
    <property type="entry name" value="rpmH_bact"/>
    <property type="match status" value="1"/>
</dbReference>
<keyword evidence="6" id="KW-1185">Reference proteome</keyword>
<dbReference type="InterPro" id="IPR000271">
    <property type="entry name" value="Ribosomal_bL34"/>
</dbReference>
<sequence length="121" mass="13062">MPRLPRAALRALPTASASAAPRAPTLLLRPATASLLSPVRPTSVLARLSPSTLAAAPAPLAARLSPVFGEIQARGGAIGMSYQPSQRKRKRKHGFLVRARTRLGRKMLARRRAKGRRFLSH</sequence>
<keyword evidence="2" id="KW-0689">Ribosomal protein</keyword>
<comment type="caution">
    <text evidence="5">The sequence shown here is derived from an EMBL/GenBank/DDBJ whole genome shotgun (WGS) entry which is preliminary data.</text>
</comment>
<dbReference type="PANTHER" id="PTHR14503:SF4">
    <property type="entry name" value="LARGE RIBOSOMAL SUBUNIT PROTEIN BL34M"/>
    <property type="match status" value="1"/>
</dbReference>
<dbReference type="FunFam" id="1.10.287.3980:FF:000001">
    <property type="entry name" value="Mitochondrial ribosomal protein L34"/>
    <property type="match status" value="1"/>
</dbReference>
<evidence type="ECO:0000256" key="2">
    <source>
        <dbReference type="ARBA" id="ARBA00022980"/>
    </source>
</evidence>
<evidence type="ECO:0000256" key="1">
    <source>
        <dbReference type="ARBA" id="ARBA00010111"/>
    </source>
</evidence>
<dbReference type="Proteomes" id="UP001222932">
    <property type="component" value="Unassembled WGS sequence"/>
</dbReference>
<dbReference type="Gene3D" id="1.10.287.3980">
    <property type="match status" value="1"/>
</dbReference>
<name>A0AAD3TPU8_9TREE</name>